<dbReference type="Proteomes" id="UP000636800">
    <property type="component" value="Chromosome 7"/>
</dbReference>
<reference evidence="1 2" key="1">
    <citation type="journal article" date="2020" name="Nat. Food">
        <title>A phased Vanilla planifolia genome enables genetic improvement of flavour and production.</title>
        <authorList>
            <person name="Hasing T."/>
            <person name="Tang H."/>
            <person name="Brym M."/>
            <person name="Khazi F."/>
            <person name="Huang T."/>
            <person name="Chambers A.H."/>
        </authorList>
    </citation>
    <scope>NUCLEOTIDE SEQUENCE [LARGE SCALE GENOMIC DNA]</scope>
    <source>
        <tissue evidence="1">Leaf</tissue>
    </source>
</reference>
<keyword evidence="2" id="KW-1185">Reference proteome</keyword>
<dbReference type="OrthoDB" id="8062037at2759"/>
<evidence type="ECO:0000313" key="1">
    <source>
        <dbReference type="EMBL" id="KAG0472826.1"/>
    </source>
</evidence>
<organism evidence="1 2">
    <name type="scientific">Vanilla planifolia</name>
    <name type="common">Vanilla</name>
    <dbReference type="NCBI Taxonomy" id="51239"/>
    <lineage>
        <taxon>Eukaryota</taxon>
        <taxon>Viridiplantae</taxon>
        <taxon>Streptophyta</taxon>
        <taxon>Embryophyta</taxon>
        <taxon>Tracheophyta</taxon>
        <taxon>Spermatophyta</taxon>
        <taxon>Magnoliopsida</taxon>
        <taxon>Liliopsida</taxon>
        <taxon>Asparagales</taxon>
        <taxon>Orchidaceae</taxon>
        <taxon>Vanilloideae</taxon>
        <taxon>Vanilleae</taxon>
        <taxon>Vanilla</taxon>
    </lineage>
</organism>
<dbReference type="PANTHER" id="PTHR31296">
    <property type="entry name" value="UPF0565 PROTEIN C2ORF69"/>
    <property type="match status" value="1"/>
</dbReference>
<dbReference type="Pfam" id="PF10561">
    <property type="entry name" value="C2orf69"/>
    <property type="match status" value="1"/>
</dbReference>
<name>A0A835UV32_VANPL</name>
<dbReference type="PANTHER" id="PTHR31296:SF1">
    <property type="entry name" value="MITOCHONDRIAL PROTEIN C2ORF69"/>
    <property type="match status" value="1"/>
</dbReference>
<dbReference type="AlphaFoldDB" id="A0A835UV32"/>
<sequence>MDRWTGIVKVSLRNDNRDVFFKVAISLLLRPSSKSLSVKGTGNPVIERLSDLKNIAEILASKLGASFNIWVFESSNFNGPFAIYKEFVPSVNSRGEPKCYDPHGFPASSCMVEILKKIINQVNIASLSGLHESVTSPLPTPQTVIFGFSKGGTVLNQLVTELAHFNEICYVKPCSQTLYEAENGICPSFLGSFLLSISQIHYVDVGLNCCGAYLTDEFVIKEVAKLLMSHNSSLRFVLHGTPRQWYDTDRPWICREKDALLQALRVAKHKCEGRLQVVERLYFTDMKPSLQMHFGIIESMDVS</sequence>
<comment type="caution">
    <text evidence="1">The sequence shown here is derived from an EMBL/GenBank/DDBJ whole genome shotgun (WGS) entry which is preliminary data.</text>
</comment>
<accession>A0A835UV32</accession>
<protein>
    <submittedName>
        <fullName evidence="1">Uncharacterized protein</fullName>
    </submittedName>
</protein>
<dbReference type="EMBL" id="JADCNL010000007">
    <property type="protein sequence ID" value="KAG0472826.1"/>
    <property type="molecule type" value="Genomic_DNA"/>
</dbReference>
<dbReference type="GO" id="GO:0005739">
    <property type="term" value="C:mitochondrion"/>
    <property type="evidence" value="ECO:0007669"/>
    <property type="project" value="TreeGrafter"/>
</dbReference>
<evidence type="ECO:0000313" key="2">
    <source>
        <dbReference type="Proteomes" id="UP000636800"/>
    </source>
</evidence>
<dbReference type="InterPro" id="IPR018881">
    <property type="entry name" value="C2orf69_mit"/>
</dbReference>
<proteinExistence type="predicted"/>
<gene>
    <name evidence="1" type="ORF">HPP92_014683</name>
</gene>